<dbReference type="PANTHER" id="PTHR36838">
    <property type="entry name" value="AUXIN EFFLUX CARRIER FAMILY PROTEIN"/>
    <property type="match status" value="1"/>
</dbReference>
<evidence type="ECO:0000313" key="10">
    <source>
        <dbReference type="Proteomes" id="UP000460412"/>
    </source>
</evidence>
<feature type="transmembrane region" description="Helical" evidence="8">
    <location>
        <begin position="220"/>
        <end position="239"/>
    </location>
</feature>
<organism evidence="9 10">
    <name type="scientific">Sporofaciens musculi</name>
    <dbReference type="NCBI Taxonomy" id="2681861"/>
    <lineage>
        <taxon>Bacteria</taxon>
        <taxon>Bacillati</taxon>
        <taxon>Bacillota</taxon>
        <taxon>Clostridia</taxon>
        <taxon>Lachnospirales</taxon>
        <taxon>Lachnospiraceae</taxon>
        <taxon>Sporofaciens</taxon>
    </lineage>
</organism>
<dbReference type="Gene3D" id="1.20.1530.20">
    <property type="match status" value="1"/>
</dbReference>
<keyword evidence="10" id="KW-1185">Reference proteome</keyword>
<feature type="transmembrane region" description="Helical" evidence="8">
    <location>
        <begin position="158"/>
        <end position="177"/>
    </location>
</feature>
<sequence length="303" mass="32656">MLLLQQMIVLFIYIALGYGAAKKGVMDETFSKKISWVVVNVANPALTLSAVVNGDGTIKGKELLLTAVIALVILGGMVLLSLAIPFIFRVRKEQRGVYRLMSAFNNIGFMGFPVIVAVYGQEALLYAAIFSMLFNVLIYTYGIQTVQKGTKGIEWGKVFNIGVIGSILAIAIYLLGIPTPEFFNTTVSGLSGLTAPLSMMVIGISLTSIRLKELFLDKRLLLYSLTKLLVIPILAMQVIVRVIDNEMLCGVCMVMLATPAASMTAMLAQQYGDEESAEQAAKGVALTTLLSVVTIPVVSAVVF</sequence>
<evidence type="ECO:0000256" key="8">
    <source>
        <dbReference type="SAM" id="Phobius"/>
    </source>
</evidence>
<evidence type="ECO:0000256" key="6">
    <source>
        <dbReference type="ARBA" id="ARBA00022989"/>
    </source>
</evidence>
<evidence type="ECO:0000256" key="5">
    <source>
        <dbReference type="ARBA" id="ARBA00022692"/>
    </source>
</evidence>
<reference evidence="9 10" key="1">
    <citation type="submission" date="2019-12" db="EMBL/GenBank/DDBJ databases">
        <title>Sporaefaciens musculi gen. nov., sp. nov., a novel bacterium isolated from the caecum of an obese mouse.</title>
        <authorList>
            <person name="Rasmussen T.S."/>
            <person name="Streidl T."/>
            <person name="Hitch T.C.A."/>
            <person name="Wortmann E."/>
            <person name="Deptula P."/>
            <person name="Hansen M."/>
            <person name="Nielsen D.S."/>
            <person name="Clavel T."/>
            <person name="Vogensen F.K."/>
        </authorList>
    </citation>
    <scope>NUCLEOTIDE SEQUENCE [LARGE SCALE GENOMIC DNA]</scope>
    <source>
        <strain evidence="9 10">WCA-9-b2</strain>
    </source>
</reference>
<keyword evidence="7 8" id="KW-0472">Membrane</keyword>
<dbReference type="EMBL" id="WUQX01000001">
    <property type="protein sequence ID" value="MXP75005.1"/>
    <property type="molecule type" value="Genomic_DNA"/>
</dbReference>
<dbReference type="AlphaFoldDB" id="A0A7X3MEU0"/>
<accession>A0A7X3MEU0</accession>
<dbReference type="InterPro" id="IPR004776">
    <property type="entry name" value="Mem_transp_PIN-like"/>
</dbReference>
<evidence type="ECO:0000256" key="4">
    <source>
        <dbReference type="ARBA" id="ARBA00022475"/>
    </source>
</evidence>
<keyword evidence="4" id="KW-1003">Cell membrane</keyword>
<dbReference type="PANTHER" id="PTHR36838:SF1">
    <property type="entry name" value="SLR1864 PROTEIN"/>
    <property type="match status" value="1"/>
</dbReference>
<feature type="transmembrane region" description="Helical" evidence="8">
    <location>
        <begin position="245"/>
        <end position="268"/>
    </location>
</feature>
<dbReference type="GO" id="GO:0005886">
    <property type="term" value="C:plasma membrane"/>
    <property type="evidence" value="ECO:0007669"/>
    <property type="project" value="UniProtKB-SubCell"/>
</dbReference>
<comment type="caution">
    <text evidence="9">The sequence shown here is derived from an EMBL/GenBank/DDBJ whole genome shotgun (WGS) entry which is preliminary data.</text>
</comment>
<comment type="similarity">
    <text evidence="2">Belongs to the auxin efflux carrier (TC 2.A.69) family.</text>
</comment>
<feature type="transmembrane region" description="Helical" evidence="8">
    <location>
        <begin position="34"/>
        <end position="52"/>
    </location>
</feature>
<dbReference type="Proteomes" id="UP000460412">
    <property type="component" value="Unassembled WGS sequence"/>
</dbReference>
<dbReference type="InterPro" id="IPR038770">
    <property type="entry name" value="Na+/solute_symporter_sf"/>
</dbReference>
<dbReference type="GO" id="GO:0055085">
    <property type="term" value="P:transmembrane transport"/>
    <property type="evidence" value="ECO:0007669"/>
    <property type="project" value="InterPro"/>
</dbReference>
<feature type="transmembrane region" description="Helical" evidence="8">
    <location>
        <begin position="280"/>
        <end position="302"/>
    </location>
</feature>
<evidence type="ECO:0000256" key="3">
    <source>
        <dbReference type="ARBA" id="ARBA00022448"/>
    </source>
</evidence>
<evidence type="ECO:0000313" key="9">
    <source>
        <dbReference type="EMBL" id="MXP75005.1"/>
    </source>
</evidence>
<feature type="transmembrane region" description="Helical" evidence="8">
    <location>
        <begin position="125"/>
        <end position="146"/>
    </location>
</feature>
<name>A0A7X3MEU0_9FIRM</name>
<feature type="transmembrane region" description="Helical" evidence="8">
    <location>
        <begin position="6"/>
        <end position="22"/>
    </location>
</feature>
<keyword evidence="5 8" id="KW-0812">Transmembrane</keyword>
<protein>
    <recommendedName>
        <fullName evidence="11">AEC family transporter</fullName>
    </recommendedName>
</protein>
<gene>
    <name evidence="9" type="ORF">GN277_06305</name>
</gene>
<keyword evidence="6 8" id="KW-1133">Transmembrane helix</keyword>
<feature type="transmembrane region" description="Helical" evidence="8">
    <location>
        <begin position="64"/>
        <end position="88"/>
    </location>
</feature>
<feature type="transmembrane region" description="Helical" evidence="8">
    <location>
        <begin position="189"/>
        <end position="208"/>
    </location>
</feature>
<dbReference type="RefSeq" id="WP_159750322.1">
    <property type="nucleotide sequence ID" value="NZ_WUQX01000001.1"/>
</dbReference>
<evidence type="ECO:0008006" key="11">
    <source>
        <dbReference type="Google" id="ProtNLM"/>
    </source>
</evidence>
<comment type="subcellular location">
    <subcellularLocation>
        <location evidence="1">Cell membrane</location>
        <topology evidence="1">Multi-pass membrane protein</topology>
    </subcellularLocation>
</comment>
<feature type="transmembrane region" description="Helical" evidence="8">
    <location>
        <begin position="100"/>
        <end position="119"/>
    </location>
</feature>
<evidence type="ECO:0000256" key="2">
    <source>
        <dbReference type="ARBA" id="ARBA00010145"/>
    </source>
</evidence>
<evidence type="ECO:0000256" key="1">
    <source>
        <dbReference type="ARBA" id="ARBA00004651"/>
    </source>
</evidence>
<proteinExistence type="inferred from homology"/>
<dbReference type="Pfam" id="PF03547">
    <property type="entry name" value="Mem_trans"/>
    <property type="match status" value="2"/>
</dbReference>
<keyword evidence="3" id="KW-0813">Transport</keyword>
<evidence type="ECO:0000256" key="7">
    <source>
        <dbReference type="ARBA" id="ARBA00023136"/>
    </source>
</evidence>